<dbReference type="GO" id="GO:0005783">
    <property type="term" value="C:endoplasmic reticulum"/>
    <property type="evidence" value="ECO:0007669"/>
    <property type="project" value="TreeGrafter"/>
</dbReference>
<feature type="signal peptide" evidence="2">
    <location>
        <begin position="1"/>
        <end position="22"/>
    </location>
</feature>
<keyword evidence="1" id="KW-1133">Transmembrane helix</keyword>
<keyword evidence="2" id="KW-0732">Signal</keyword>
<gene>
    <name evidence="3" type="ORF">Ocin01_06309</name>
</gene>
<accession>A0A1D2N527</accession>
<evidence type="ECO:0000256" key="1">
    <source>
        <dbReference type="SAM" id="Phobius"/>
    </source>
</evidence>
<proteinExistence type="predicted"/>
<dbReference type="PANTHER" id="PTHR12861:SF3">
    <property type="entry name" value="TRANSLOCON-ASSOCIATED PROTEIN SUBUNIT BETA"/>
    <property type="match status" value="1"/>
</dbReference>
<keyword evidence="1" id="KW-0472">Membrane</keyword>
<evidence type="ECO:0000313" key="4">
    <source>
        <dbReference type="Proteomes" id="UP000094527"/>
    </source>
</evidence>
<feature type="chain" id="PRO_5008905044" evidence="2">
    <location>
        <begin position="23"/>
        <end position="225"/>
    </location>
</feature>
<dbReference type="EMBL" id="LJIJ01000211">
    <property type="protein sequence ID" value="ODN00373.1"/>
    <property type="molecule type" value="Genomic_DNA"/>
</dbReference>
<organism evidence="3 4">
    <name type="scientific">Orchesella cincta</name>
    <name type="common">Springtail</name>
    <name type="synonym">Podura cincta</name>
    <dbReference type="NCBI Taxonomy" id="48709"/>
    <lineage>
        <taxon>Eukaryota</taxon>
        <taxon>Metazoa</taxon>
        <taxon>Ecdysozoa</taxon>
        <taxon>Arthropoda</taxon>
        <taxon>Hexapoda</taxon>
        <taxon>Collembola</taxon>
        <taxon>Entomobryomorpha</taxon>
        <taxon>Entomobryoidea</taxon>
        <taxon>Orchesellidae</taxon>
        <taxon>Orchesellinae</taxon>
        <taxon>Orchesella</taxon>
    </lineage>
</organism>
<sequence>MELWLIFVLASCSLTVPAPCEGRLGVARYKGALDMDNIGLESDTTTKVAHLLIQKRFRNSFIVEGLDLIVEYNIFNVGPIVASRVHLKDSSFEDDSNFIRVSGFTDVDLGRIPAGANVSHIIVVRPVRPGHYNFTGAQITYSPGEEQDDVIGTSSEPGTILVHSSVAYHRTNSPHYEEWMAFGVLLLPSLIIPYMLWFSSQSKYERMAMLRETDKMSRVPHCRRD</sequence>
<comment type="caution">
    <text evidence="3">The sequence shown here is derived from an EMBL/GenBank/DDBJ whole genome shotgun (WGS) entry which is preliminary data.</text>
</comment>
<protein>
    <submittedName>
        <fullName evidence="3">Translocon-associated protein subunit beta</fullName>
    </submittedName>
</protein>
<reference evidence="3 4" key="1">
    <citation type="journal article" date="2016" name="Genome Biol. Evol.">
        <title>Gene Family Evolution Reflects Adaptation to Soil Environmental Stressors in the Genome of the Collembolan Orchesella cincta.</title>
        <authorList>
            <person name="Faddeeva-Vakhrusheva A."/>
            <person name="Derks M.F."/>
            <person name="Anvar S.Y."/>
            <person name="Agamennone V."/>
            <person name="Suring W."/>
            <person name="Smit S."/>
            <person name="van Straalen N.M."/>
            <person name="Roelofs D."/>
        </authorList>
    </citation>
    <scope>NUCLEOTIDE SEQUENCE [LARGE SCALE GENOMIC DNA]</scope>
    <source>
        <tissue evidence="3">Mixed pool</tissue>
    </source>
</reference>
<name>A0A1D2N527_ORCCI</name>
<dbReference type="PANTHER" id="PTHR12861">
    <property type="entry name" value="TRANSLOCON-ASSOCIATED PROTEIN, BETA SUBUNIT PRECURSOR TRAP-BETA SIGNAL SEQUENCE RECEPTOR BETA SUBUNIT"/>
    <property type="match status" value="1"/>
</dbReference>
<dbReference type="OrthoDB" id="5860827at2759"/>
<dbReference type="Proteomes" id="UP000094527">
    <property type="component" value="Unassembled WGS sequence"/>
</dbReference>
<dbReference type="AlphaFoldDB" id="A0A1D2N527"/>
<keyword evidence="1" id="KW-0812">Transmembrane</keyword>
<evidence type="ECO:0000313" key="3">
    <source>
        <dbReference type="EMBL" id="ODN00373.1"/>
    </source>
</evidence>
<keyword evidence="4" id="KW-1185">Reference proteome</keyword>
<dbReference type="STRING" id="48709.A0A1D2N527"/>
<evidence type="ECO:0000256" key="2">
    <source>
        <dbReference type="SAM" id="SignalP"/>
    </source>
</evidence>
<feature type="transmembrane region" description="Helical" evidence="1">
    <location>
        <begin position="179"/>
        <end position="199"/>
    </location>
</feature>
<dbReference type="Pfam" id="PF05753">
    <property type="entry name" value="TRAP_beta"/>
    <property type="match status" value="1"/>
</dbReference>